<dbReference type="Gene3D" id="1.10.10.10">
    <property type="entry name" value="Winged helix-like DNA-binding domain superfamily/Winged helix DNA-binding domain"/>
    <property type="match status" value="1"/>
</dbReference>
<dbReference type="InterPro" id="IPR005650">
    <property type="entry name" value="BlaI_family"/>
</dbReference>
<evidence type="ECO:0000313" key="5">
    <source>
        <dbReference type="EMBL" id="PMC53023.1"/>
    </source>
</evidence>
<dbReference type="OrthoDB" id="1849040at2"/>
<comment type="similarity">
    <text evidence="1">Belongs to the BlaI transcriptional regulatory family.</text>
</comment>
<dbReference type="InterPro" id="IPR014071">
    <property type="entry name" value="Cu_transp_CopY/TcrY"/>
</dbReference>
<dbReference type="SUPFAM" id="SSF46785">
    <property type="entry name" value="Winged helix' DNA-binding domain"/>
    <property type="match status" value="1"/>
</dbReference>
<name>A0A2N6SGI8_9BACL</name>
<dbReference type="GO" id="GO:0003677">
    <property type="term" value="F:DNA binding"/>
    <property type="evidence" value="ECO:0007669"/>
    <property type="project" value="UniProtKB-KW"/>
</dbReference>
<evidence type="ECO:0000256" key="2">
    <source>
        <dbReference type="ARBA" id="ARBA00023015"/>
    </source>
</evidence>
<dbReference type="Gene3D" id="1.10.4040.10">
    <property type="entry name" value="Penicillinase repressor domain"/>
    <property type="match status" value="1"/>
</dbReference>
<evidence type="ECO:0000256" key="4">
    <source>
        <dbReference type="ARBA" id="ARBA00023163"/>
    </source>
</evidence>
<dbReference type="InterPro" id="IPR036390">
    <property type="entry name" value="WH_DNA-bd_sf"/>
</dbReference>
<proteinExistence type="inferred from homology"/>
<keyword evidence="2" id="KW-0805">Transcription regulation</keyword>
<comment type="caution">
    <text evidence="5">The sequence shown here is derived from an EMBL/GenBank/DDBJ whole genome shotgun (WGS) entry which is preliminary data.</text>
</comment>
<evidence type="ECO:0000313" key="6">
    <source>
        <dbReference type="Proteomes" id="UP000235670"/>
    </source>
</evidence>
<accession>A0A2N6SGI8</accession>
<dbReference type="Proteomes" id="UP000235670">
    <property type="component" value="Unassembled WGS sequence"/>
</dbReference>
<evidence type="ECO:0000256" key="3">
    <source>
        <dbReference type="ARBA" id="ARBA00023125"/>
    </source>
</evidence>
<keyword evidence="4" id="KW-0804">Transcription</keyword>
<dbReference type="RefSeq" id="WP_065377635.1">
    <property type="nucleotide sequence ID" value="NZ_CAUTAO010000031.1"/>
</dbReference>
<dbReference type="NCBIfam" id="TIGR02698">
    <property type="entry name" value="CopY_TcrY"/>
    <property type="match status" value="1"/>
</dbReference>
<dbReference type="EMBL" id="PNGT01000001">
    <property type="protein sequence ID" value="PMC53023.1"/>
    <property type="molecule type" value="Genomic_DNA"/>
</dbReference>
<dbReference type="GO" id="GO:0045892">
    <property type="term" value="P:negative regulation of DNA-templated transcription"/>
    <property type="evidence" value="ECO:0007669"/>
    <property type="project" value="InterPro"/>
</dbReference>
<reference evidence="5 6" key="1">
    <citation type="submission" date="2017-09" db="EMBL/GenBank/DDBJ databases">
        <title>Bacterial strain isolated from the female urinary microbiota.</title>
        <authorList>
            <person name="Thomas-White K."/>
            <person name="Kumar N."/>
            <person name="Forster S."/>
            <person name="Putonti C."/>
            <person name="Lawley T."/>
            <person name="Wolfe A.J."/>
        </authorList>
    </citation>
    <scope>NUCLEOTIDE SEQUENCE [LARGE SCALE GENOMIC DNA]</scope>
    <source>
        <strain evidence="5 6">UMB0186</strain>
    </source>
</reference>
<dbReference type="STRING" id="84135.GCA_001052115_01804"/>
<dbReference type="InterPro" id="IPR036388">
    <property type="entry name" value="WH-like_DNA-bd_sf"/>
</dbReference>
<dbReference type="Pfam" id="PF03965">
    <property type="entry name" value="Penicillinase_R"/>
    <property type="match status" value="1"/>
</dbReference>
<protein>
    <submittedName>
        <fullName evidence="5">CopY/TcrY family copper transport repressor</fullName>
    </submittedName>
</protein>
<keyword evidence="3" id="KW-0238">DNA-binding</keyword>
<organism evidence="5 6">
    <name type="scientific">Gemella sanguinis</name>
    <dbReference type="NCBI Taxonomy" id="84135"/>
    <lineage>
        <taxon>Bacteria</taxon>
        <taxon>Bacillati</taxon>
        <taxon>Bacillota</taxon>
        <taxon>Bacilli</taxon>
        <taxon>Bacillales</taxon>
        <taxon>Gemellaceae</taxon>
        <taxon>Gemella</taxon>
    </lineage>
</organism>
<evidence type="ECO:0000256" key="1">
    <source>
        <dbReference type="ARBA" id="ARBA00011046"/>
    </source>
</evidence>
<dbReference type="PIRSF" id="PIRSF019455">
    <property type="entry name" value="CopR_AtkY"/>
    <property type="match status" value="1"/>
</dbReference>
<sequence length="144" mass="16763">MEINISEAEWEVMRVVWSNNQVTSKLVIEILKEKKSWSVSTIKTLLSRLVEKDMLQTEKIGNKFLYSAKYLENDCLEVLTRNFIRKFCSKKTKNIIKYAIEENNLSKSDIDEVIQLLQKKRKSAKEVTPCNCIKGQCTCGNHKE</sequence>
<gene>
    <name evidence="5" type="ORF">CJ218_00295</name>
</gene>
<dbReference type="AlphaFoldDB" id="A0A2N6SGI8"/>